<dbReference type="STRING" id="22663.A0A2I0JU97"/>
<comment type="subcellular location">
    <subcellularLocation>
        <location evidence="1">Membrane</location>
        <topology evidence="1">Multi-pass membrane protein</topology>
    </subcellularLocation>
</comment>
<keyword evidence="4" id="KW-1185">Reference proteome</keyword>
<dbReference type="GO" id="GO:0005886">
    <property type="term" value="C:plasma membrane"/>
    <property type="evidence" value="ECO:0007669"/>
    <property type="project" value="TreeGrafter"/>
</dbReference>
<dbReference type="Proteomes" id="UP000233551">
    <property type="component" value="Unassembled WGS sequence"/>
</dbReference>
<dbReference type="GO" id="GO:0006820">
    <property type="term" value="P:monoatomic anion transport"/>
    <property type="evidence" value="ECO:0007669"/>
    <property type="project" value="TreeGrafter"/>
</dbReference>
<dbReference type="InterPro" id="IPR016688">
    <property type="entry name" value="MscS-like_plants/fungi"/>
</dbReference>
<proteinExistence type="inferred from homology"/>
<name>A0A2I0JU97_PUNGR</name>
<evidence type="ECO:0000313" key="3">
    <source>
        <dbReference type="EMBL" id="PKI59832.1"/>
    </source>
</evidence>
<evidence type="ECO:0000256" key="2">
    <source>
        <dbReference type="ARBA" id="ARBA00008017"/>
    </source>
</evidence>
<comment type="similarity">
    <text evidence="2">Belongs to the MscS (TC 1.A.23) family.</text>
</comment>
<comment type="caution">
    <text evidence="3">The sequence shown here is derived from an EMBL/GenBank/DDBJ whole genome shotgun (WGS) entry which is preliminary data.</text>
</comment>
<dbReference type="GO" id="GO:0008381">
    <property type="term" value="F:mechanosensitive monoatomic ion channel activity"/>
    <property type="evidence" value="ECO:0007669"/>
    <property type="project" value="TreeGrafter"/>
</dbReference>
<accession>A0A2I0JU97</accession>
<organism evidence="3 4">
    <name type="scientific">Punica granatum</name>
    <name type="common">Pomegranate</name>
    <dbReference type="NCBI Taxonomy" id="22663"/>
    <lineage>
        <taxon>Eukaryota</taxon>
        <taxon>Viridiplantae</taxon>
        <taxon>Streptophyta</taxon>
        <taxon>Embryophyta</taxon>
        <taxon>Tracheophyta</taxon>
        <taxon>Spermatophyta</taxon>
        <taxon>Magnoliopsida</taxon>
        <taxon>eudicotyledons</taxon>
        <taxon>Gunneridae</taxon>
        <taxon>Pentapetalae</taxon>
        <taxon>rosids</taxon>
        <taxon>malvids</taxon>
        <taxon>Myrtales</taxon>
        <taxon>Lythraceae</taxon>
        <taxon>Punica</taxon>
    </lineage>
</organism>
<dbReference type="AlphaFoldDB" id="A0A2I0JU97"/>
<evidence type="ECO:0000256" key="1">
    <source>
        <dbReference type="ARBA" id="ARBA00004141"/>
    </source>
</evidence>
<gene>
    <name evidence="3" type="ORF">CRG98_019780</name>
</gene>
<protein>
    <submittedName>
        <fullName evidence="3">Uncharacterized protein</fullName>
    </submittedName>
</protein>
<dbReference type="PANTHER" id="PTHR31618">
    <property type="entry name" value="MECHANOSENSITIVE ION CHANNEL PROTEIN 5"/>
    <property type="match status" value="1"/>
</dbReference>
<evidence type="ECO:0000313" key="4">
    <source>
        <dbReference type="Proteomes" id="UP000233551"/>
    </source>
</evidence>
<dbReference type="EMBL" id="PGOL01001230">
    <property type="protein sequence ID" value="PKI59832.1"/>
    <property type="molecule type" value="Genomic_DNA"/>
</dbReference>
<dbReference type="PANTHER" id="PTHR31618:SF1">
    <property type="entry name" value="EF-HAND DOMAIN-CONTAINING PROTEIN"/>
    <property type="match status" value="1"/>
</dbReference>
<reference evidence="3 4" key="1">
    <citation type="submission" date="2017-11" db="EMBL/GenBank/DDBJ databases">
        <title>De-novo sequencing of pomegranate (Punica granatum L.) genome.</title>
        <authorList>
            <person name="Akparov Z."/>
            <person name="Amiraslanov A."/>
            <person name="Hajiyeva S."/>
            <person name="Abbasov M."/>
            <person name="Kaur K."/>
            <person name="Hamwieh A."/>
            <person name="Solovyev V."/>
            <person name="Salamov A."/>
            <person name="Braich B."/>
            <person name="Kosarev P."/>
            <person name="Mahmoud A."/>
            <person name="Hajiyev E."/>
            <person name="Babayeva S."/>
            <person name="Izzatullayeva V."/>
            <person name="Mammadov A."/>
            <person name="Mammadov A."/>
            <person name="Sharifova S."/>
            <person name="Ojaghi J."/>
            <person name="Eynullazada K."/>
            <person name="Bayramov B."/>
            <person name="Abdulazimova A."/>
            <person name="Shahmuradov I."/>
        </authorList>
    </citation>
    <scope>NUCLEOTIDE SEQUENCE [LARGE SCALE GENOMIC DNA]</scope>
    <source>
        <strain evidence="4">cv. AG2017</strain>
        <tissue evidence="3">Leaf</tissue>
    </source>
</reference>
<sequence>MVIFKDVEDLNRVKIAVWLSHKMNHQNMGERWARRALLLEEMVKIMKELDIQYRMLPLDINVRSLPPATTSRLPPTWYAARRQPISSDGLSMAFAARHRRDITLHRNNDARSNFVCQFQDLNVDIYLQ</sequence>